<organism evidence="2 3">
    <name type="scientific">Candidatus Fervidibacter sacchari</name>
    <dbReference type="NCBI Taxonomy" id="1448929"/>
    <lineage>
        <taxon>Bacteria</taxon>
        <taxon>Candidatus Fervidibacterota</taxon>
        <taxon>Candidatus Fervidibacter</taxon>
    </lineage>
</organism>
<dbReference type="Proteomes" id="UP001204798">
    <property type="component" value="Unassembled WGS sequence"/>
</dbReference>
<sequence>MSEMPEVCEIPIVNADDEEIERLLKEAKVVAVVGVSRDPTKDSHIVARYLSQHYRTYFINPHADEIAGQKVYASLKELPEVPDIVDIFRAPSKVPPIVDEAIEVGAKAIWMQVGIVNNEAAQKAKEAGLTVVQNRCMMVEHKRLKAAGKL</sequence>
<dbReference type="SUPFAM" id="SSF51735">
    <property type="entry name" value="NAD(P)-binding Rossmann-fold domains"/>
    <property type="match status" value="1"/>
</dbReference>
<dbReference type="PANTHER" id="PTHR33303">
    <property type="entry name" value="CYTOPLASMIC PROTEIN-RELATED"/>
    <property type="match status" value="1"/>
</dbReference>
<keyword evidence="3" id="KW-1185">Reference proteome</keyword>
<dbReference type="Pfam" id="PF13380">
    <property type="entry name" value="CoA_binding_2"/>
    <property type="match status" value="1"/>
</dbReference>
<gene>
    <name evidence="2" type="ORF">M2350_001055</name>
</gene>
<dbReference type="PANTHER" id="PTHR33303:SF2">
    <property type="entry name" value="COA-BINDING DOMAIN-CONTAINING PROTEIN"/>
    <property type="match status" value="1"/>
</dbReference>
<name>A0ABT2EP46_9BACT</name>
<accession>A0ABT2EP46</accession>
<proteinExistence type="predicted"/>
<dbReference type="Gene3D" id="3.40.50.720">
    <property type="entry name" value="NAD(P)-binding Rossmann-like Domain"/>
    <property type="match status" value="1"/>
</dbReference>
<comment type="caution">
    <text evidence="2">The sequence shown here is derived from an EMBL/GenBank/DDBJ whole genome shotgun (WGS) entry which is preliminary data.</text>
</comment>
<dbReference type="InterPro" id="IPR036291">
    <property type="entry name" value="NAD(P)-bd_dom_sf"/>
</dbReference>
<evidence type="ECO:0000313" key="2">
    <source>
        <dbReference type="EMBL" id="MCS3918655.1"/>
    </source>
</evidence>
<dbReference type="InterPro" id="IPR003781">
    <property type="entry name" value="CoA-bd"/>
</dbReference>
<dbReference type="SMART" id="SM00881">
    <property type="entry name" value="CoA_binding"/>
    <property type="match status" value="1"/>
</dbReference>
<evidence type="ECO:0000313" key="3">
    <source>
        <dbReference type="Proteomes" id="UP001204798"/>
    </source>
</evidence>
<dbReference type="EMBL" id="JANUCP010000002">
    <property type="protein sequence ID" value="MCS3918655.1"/>
    <property type="molecule type" value="Genomic_DNA"/>
</dbReference>
<reference evidence="2 3" key="1">
    <citation type="submission" date="2022-08" db="EMBL/GenBank/DDBJ databases">
        <title>Bacterial and archaeal communities from various locations to study Microbial Dark Matter (Phase II).</title>
        <authorList>
            <person name="Stepanauskas R."/>
        </authorList>
    </citation>
    <scope>NUCLEOTIDE SEQUENCE [LARGE SCALE GENOMIC DNA]</scope>
    <source>
        <strain evidence="2 3">PD1</strain>
    </source>
</reference>
<dbReference type="RefSeq" id="WP_259094648.1">
    <property type="nucleotide sequence ID" value="NZ_CP130454.1"/>
</dbReference>
<protein>
    <submittedName>
        <fullName evidence="2">CoA-binding protein</fullName>
    </submittedName>
</protein>
<evidence type="ECO:0000259" key="1">
    <source>
        <dbReference type="SMART" id="SM00881"/>
    </source>
</evidence>
<feature type="domain" description="CoA-binding" evidence="1">
    <location>
        <begin position="23"/>
        <end position="115"/>
    </location>
</feature>